<dbReference type="Pfam" id="PF01208">
    <property type="entry name" value="URO-D"/>
    <property type="match status" value="1"/>
</dbReference>
<organism evidence="2 3">
    <name type="scientific">Christensenella tenuis</name>
    <dbReference type="NCBI Taxonomy" id="2763033"/>
    <lineage>
        <taxon>Bacteria</taxon>
        <taxon>Bacillati</taxon>
        <taxon>Bacillota</taxon>
        <taxon>Clostridia</taxon>
        <taxon>Christensenellales</taxon>
        <taxon>Christensenellaceae</taxon>
        <taxon>Christensenella</taxon>
    </lineage>
</organism>
<accession>A0ABR7EFX1</accession>
<dbReference type="InterPro" id="IPR038071">
    <property type="entry name" value="UROD/MetE-like_sf"/>
</dbReference>
<dbReference type="InterPro" id="IPR000257">
    <property type="entry name" value="Uroporphyrinogen_deCOase"/>
</dbReference>
<keyword evidence="3" id="KW-1185">Reference proteome</keyword>
<evidence type="ECO:0000313" key="2">
    <source>
        <dbReference type="EMBL" id="MBC5648662.1"/>
    </source>
</evidence>
<proteinExistence type="predicted"/>
<evidence type="ECO:0000259" key="1">
    <source>
        <dbReference type="Pfam" id="PF01208"/>
    </source>
</evidence>
<dbReference type="Gene3D" id="3.20.20.210">
    <property type="match status" value="1"/>
</dbReference>
<reference evidence="2 3" key="1">
    <citation type="submission" date="2020-08" db="EMBL/GenBank/DDBJ databases">
        <title>Genome public.</title>
        <authorList>
            <person name="Liu C."/>
            <person name="Sun Q."/>
        </authorList>
    </citation>
    <scope>NUCLEOTIDE SEQUENCE [LARGE SCALE GENOMIC DNA]</scope>
    <source>
        <strain evidence="2 3">NSJ-35</strain>
    </source>
</reference>
<feature type="domain" description="Uroporphyrinogen decarboxylase (URO-D)" evidence="1">
    <location>
        <begin position="122"/>
        <end position="375"/>
    </location>
</feature>
<dbReference type="Proteomes" id="UP000606889">
    <property type="component" value="Unassembled WGS sequence"/>
</dbReference>
<gene>
    <name evidence="2" type="ORF">H8S18_09965</name>
</gene>
<protein>
    <recommendedName>
        <fullName evidence="1">Uroporphyrinogen decarboxylase (URO-D) domain-containing protein</fullName>
    </recommendedName>
</protein>
<comment type="caution">
    <text evidence="2">The sequence shown here is derived from an EMBL/GenBank/DDBJ whole genome shotgun (WGS) entry which is preliminary data.</text>
</comment>
<dbReference type="SUPFAM" id="SSF51726">
    <property type="entry name" value="UROD/MetE-like"/>
    <property type="match status" value="1"/>
</dbReference>
<dbReference type="InterPro" id="IPR052024">
    <property type="entry name" value="Methanogen_methyltrans"/>
</dbReference>
<name>A0ABR7EFX1_9FIRM</name>
<dbReference type="PANTHER" id="PTHR47099">
    <property type="entry name" value="METHYLCOBAMIDE:COM METHYLTRANSFERASE MTBA"/>
    <property type="match status" value="1"/>
</dbReference>
<dbReference type="RefSeq" id="WP_186858161.1">
    <property type="nucleotide sequence ID" value="NZ_JACOON010000005.1"/>
</dbReference>
<evidence type="ECO:0000313" key="3">
    <source>
        <dbReference type="Proteomes" id="UP000606889"/>
    </source>
</evidence>
<sequence>MKTLSSRERVKIALDHKEPDRVPCDITIAPDAYMELCKYTGIPYEPFWWDDGNHAYPSPEMLELLHVDVMHVPINFTPPGFTIKDNTVVDPFGITKKKIVSNDGWFSYVMVTNPLKDAESVEDILNYKWPTPEDLLDFTGVKDLVKSYYENTEYALTTYVGGHIFEGAHFLRGMQEFMMDFYDHPDIVCALMDKILEVNLGFDALFLKEAGQYMSYIRLNGEDMGTQNGPMISLEIFDEFIRPRLEREWRAFKDEYTKVNAEGKLAIHTCGGIYPFISSYIDMGADILNPVQPNAKGMDTKQIKMEFGKKLSFHGGIETQETLTEGDRGKIREEVKRRIRDLGPGGGYICAPSHNIQFGMKPEAILALYEAIHEFGKYPIIERKD</sequence>
<dbReference type="EMBL" id="JACOON010000005">
    <property type="protein sequence ID" value="MBC5648662.1"/>
    <property type="molecule type" value="Genomic_DNA"/>
</dbReference>
<dbReference type="PANTHER" id="PTHR47099:SF1">
    <property type="entry name" value="METHYLCOBAMIDE:COM METHYLTRANSFERASE MTBA"/>
    <property type="match status" value="1"/>
</dbReference>